<feature type="transmembrane region" description="Helical" evidence="1">
    <location>
        <begin position="39"/>
        <end position="61"/>
    </location>
</feature>
<reference evidence="2 3" key="1">
    <citation type="submission" date="2016-11" db="EMBL/GenBank/DDBJ databases">
        <authorList>
            <person name="Jaros S."/>
            <person name="Januszkiewicz K."/>
            <person name="Wedrychowicz H."/>
        </authorList>
    </citation>
    <scope>NUCLEOTIDE SEQUENCE [LARGE SCALE GENOMIC DNA]</scope>
    <source>
        <strain evidence="2 3">DSM 24787</strain>
    </source>
</reference>
<protein>
    <recommendedName>
        <fullName evidence="4">Phospholipase_D-nuclease N-terminal</fullName>
    </recommendedName>
</protein>
<keyword evidence="1" id="KW-0472">Membrane</keyword>
<gene>
    <name evidence="2" type="ORF">SAMN04488055_0004</name>
</gene>
<accession>A0A1N6D019</accession>
<dbReference type="RefSeq" id="WP_143197287.1">
    <property type="nucleotide sequence ID" value="NZ_FSRA01000001.1"/>
</dbReference>
<evidence type="ECO:0000313" key="3">
    <source>
        <dbReference type="Proteomes" id="UP000185003"/>
    </source>
</evidence>
<proteinExistence type="predicted"/>
<organism evidence="2 3">
    <name type="scientific">Chitinophaga niabensis</name>
    <dbReference type="NCBI Taxonomy" id="536979"/>
    <lineage>
        <taxon>Bacteria</taxon>
        <taxon>Pseudomonadati</taxon>
        <taxon>Bacteroidota</taxon>
        <taxon>Chitinophagia</taxon>
        <taxon>Chitinophagales</taxon>
        <taxon>Chitinophagaceae</taxon>
        <taxon>Chitinophaga</taxon>
    </lineage>
</organism>
<dbReference type="EMBL" id="FSRA01000001">
    <property type="protein sequence ID" value="SIN64105.1"/>
    <property type="molecule type" value="Genomic_DNA"/>
</dbReference>
<dbReference type="OrthoDB" id="677159at2"/>
<keyword evidence="1" id="KW-0812">Transmembrane</keyword>
<name>A0A1N6D019_9BACT</name>
<keyword evidence="3" id="KW-1185">Reference proteome</keyword>
<evidence type="ECO:0008006" key="4">
    <source>
        <dbReference type="Google" id="ProtNLM"/>
    </source>
</evidence>
<evidence type="ECO:0000256" key="1">
    <source>
        <dbReference type="SAM" id="Phobius"/>
    </source>
</evidence>
<sequence>MDLLMKEAFITLFAMLHLWLVVRFCVQHTFKQSDNPRPYHLKWLILVFFLPFVGYGLYLWLTRGYVTEEN</sequence>
<dbReference type="Proteomes" id="UP000185003">
    <property type="component" value="Unassembled WGS sequence"/>
</dbReference>
<dbReference type="AlphaFoldDB" id="A0A1N6D019"/>
<evidence type="ECO:0000313" key="2">
    <source>
        <dbReference type="EMBL" id="SIN64105.1"/>
    </source>
</evidence>
<keyword evidence="1" id="KW-1133">Transmembrane helix</keyword>